<name>D6U4F6_KTERA</name>
<comment type="caution">
    <text evidence="2">The sequence shown here is derived from an EMBL/GenBank/DDBJ whole genome shotgun (WGS) entry which is preliminary data.</text>
</comment>
<dbReference type="Proteomes" id="UP000004508">
    <property type="component" value="Unassembled WGS sequence"/>
</dbReference>
<dbReference type="InterPro" id="IPR025938">
    <property type="entry name" value="RRXRR_dom"/>
</dbReference>
<evidence type="ECO:0000259" key="1">
    <source>
        <dbReference type="Pfam" id="PF14239"/>
    </source>
</evidence>
<dbReference type="EMBL" id="ADVG01000004">
    <property type="protein sequence ID" value="EFH81386.1"/>
    <property type="molecule type" value="Genomic_DNA"/>
</dbReference>
<dbReference type="Pfam" id="PF14239">
    <property type="entry name" value="RRXRR"/>
    <property type="match status" value="1"/>
</dbReference>
<evidence type="ECO:0000313" key="2">
    <source>
        <dbReference type="EMBL" id="EFH81386.1"/>
    </source>
</evidence>
<dbReference type="AlphaFoldDB" id="D6U4F6"/>
<evidence type="ECO:0000313" key="3">
    <source>
        <dbReference type="Proteomes" id="UP000004508"/>
    </source>
</evidence>
<organism evidence="2 3">
    <name type="scientific">Ktedonobacter racemifer DSM 44963</name>
    <dbReference type="NCBI Taxonomy" id="485913"/>
    <lineage>
        <taxon>Bacteria</taxon>
        <taxon>Bacillati</taxon>
        <taxon>Chloroflexota</taxon>
        <taxon>Ktedonobacteria</taxon>
        <taxon>Ktedonobacterales</taxon>
        <taxon>Ktedonobacteraceae</taxon>
        <taxon>Ktedonobacter</taxon>
    </lineage>
</organism>
<dbReference type="STRING" id="485913.Krac_2101"/>
<proteinExistence type="predicted"/>
<keyword evidence="3" id="KW-1185">Reference proteome</keyword>
<dbReference type="InParanoid" id="D6U4F6"/>
<protein>
    <recommendedName>
        <fullName evidence="1">RRXRR domain-containing protein</fullName>
    </recommendedName>
</protein>
<sequence length="401" mass="45276">MSTDATLIRTTPSHAEADATDTLVATPLMPPRRVISPWPGPGEGQSLMRIPVVDIRGMALMPCTPAKARHLLKSGNARPKRNKLGLFYVQLSYEQEPDNQSLVAGVDPGSKFEGLSVVGTKDTVLNLMVEAPDHVKGAVQTRRTMRRARRQRKWRRPKRFHNRLNRMQRIPPSTRSRWEAKARIVAHLRTILPFTDVVVEDVQAVTRKGKGGTWNGSFSPVQVGKEHLYRLLRAMGLTLHLREGWQTKELREQHGLKKTKSKSKQSFESHAVDSWVLAASISGAEHPTCTRLWYMVPAILHRRQLHRLQASKGGVRKPYGGTRSLGVKRGTLVEHKKYGRCTVGGVDRKRNTISLHEYRTNTRLTQAAKVETCRVLTWLSWRSWLLRGKRTSSKGKGSHSS</sequence>
<feature type="domain" description="RRXRR" evidence="1">
    <location>
        <begin position="50"/>
        <end position="210"/>
    </location>
</feature>
<reference evidence="2 3" key="1">
    <citation type="journal article" date="2011" name="Stand. Genomic Sci.">
        <title>Non-contiguous finished genome sequence and contextual data of the filamentous soil bacterium Ktedonobacter racemifer type strain (SOSP1-21).</title>
        <authorList>
            <person name="Chang Y.J."/>
            <person name="Land M."/>
            <person name="Hauser L."/>
            <person name="Chertkov O."/>
            <person name="Del Rio T.G."/>
            <person name="Nolan M."/>
            <person name="Copeland A."/>
            <person name="Tice H."/>
            <person name="Cheng J.F."/>
            <person name="Lucas S."/>
            <person name="Han C."/>
            <person name="Goodwin L."/>
            <person name="Pitluck S."/>
            <person name="Ivanova N."/>
            <person name="Ovchinikova G."/>
            <person name="Pati A."/>
            <person name="Chen A."/>
            <person name="Palaniappan K."/>
            <person name="Mavromatis K."/>
            <person name="Liolios K."/>
            <person name="Brettin T."/>
            <person name="Fiebig A."/>
            <person name="Rohde M."/>
            <person name="Abt B."/>
            <person name="Goker M."/>
            <person name="Detter J.C."/>
            <person name="Woyke T."/>
            <person name="Bristow J."/>
            <person name="Eisen J.A."/>
            <person name="Markowitz V."/>
            <person name="Hugenholtz P."/>
            <person name="Kyrpides N.C."/>
            <person name="Klenk H.P."/>
            <person name="Lapidus A."/>
        </authorList>
    </citation>
    <scope>NUCLEOTIDE SEQUENCE [LARGE SCALE GENOMIC DNA]</scope>
    <source>
        <strain evidence="3">DSM 44963</strain>
    </source>
</reference>
<accession>D6U4F6</accession>
<gene>
    <name evidence="2" type="ORF">Krac_2101</name>
</gene>
<dbReference type="eggNOG" id="COG1403">
    <property type="taxonomic scope" value="Bacteria"/>
</dbReference>